<organism evidence="5 6">
    <name type="scientific">Poseidonocella sedimentorum</name>
    <dbReference type="NCBI Taxonomy" id="871652"/>
    <lineage>
        <taxon>Bacteria</taxon>
        <taxon>Pseudomonadati</taxon>
        <taxon>Pseudomonadota</taxon>
        <taxon>Alphaproteobacteria</taxon>
        <taxon>Rhodobacterales</taxon>
        <taxon>Roseobacteraceae</taxon>
        <taxon>Poseidonocella</taxon>
    </lineage>
</organism>
<dbReference type="InterPro" id="IPR009057">
    <property type="entry name" value="Homeodomain-like_sf"/>
</dbReference>
<evidence type="ECO:0000313" key="6">
    <source>
        <dbReference type="Proteomes" id="UP000199302"/>
    </source>
</evidence>
<proteinExistence type="predicted"/>
<dbReference type="CDD" id="cd03136">
    <property type="entry name" value="GATase1_AraC_ArgR_like"/>
    <property type="match status" value="1"/>
</dbReference>
<name>A0A1I6DKM5_9RHOB</name>
<dbReference type="InterPro" id="IPR029062">
    <property type="entry name" value="Class_I_gatase-like"/>
</dbReference>
<evidence type="ECO:0000313" key="5">
    <source>
        <dbReference type="EMBL" id="SFR06006.1"/>
    </source>
</evidence>
<evidence type="ECO:0000256" key="2">
    <source>
        <dbReference type="ARBA" id="ARBA00023125"/>
    </source>
</evidence>
<dbReference type="EMBL" id="FOYI01000004">
    <property type="protein sequence ID" value="SFR06006.1"/>
    <property type="molecule type" value="Genomic_DNA"/>
</dbReference>
<dbReference type="Gene3D" id="1.10.10.60">
    <property type="entry name" value="Homeodomain-like"/>
    <property type="match status" value="1"/>
</dbReference>
<dbReference type="GO" id="GO:0003700">
    <property type="term" value="F:DNA-binding transcription factor activity"/>
    <property type="evidence" value="ECO:0007669"/>
    <property type="project" value="InterPro"/>
</dbReference>
<feature type="domain" description="HTH araC/xylS-type" evidence="4">
    <location>
        <begin position="213"/>
        <end position="311"/>
    </location>
</feature>
<sequence length="326" mass="35408">MRIGFLIFPGFPMACLTSVIEPLRAANEIGGRDVFEWSLVSETGGRTTSSAGVAFDPDLALADLDTIDLLFVLAAPISQFADARAGNGALRRLDRHGAILGAVSGGVFPLVRSGVMAGHRCSVHWCYEAAFRSEFPTIGMTDDVITMDRRRYTVSGAASAFDLALCLIRARLDGDIAHEVACWFQHATAPGERVQQRVPMQPEASPEVPSLVARATAMFADRIEDPISVAEVASTLGVTPRQVERAFKKATGQSPTHYYREMRMKAARQLVLYSNDPVLKIAQAVGYTSSTPLMSHYREAFGVTPQVDRQRINASRLRGNVPLPSA</sequence>
<dbReference type="PANTHER" id="PTHR46796:SF12">
    <property type="entry name" value="HTH-TYPE DNA-BINDING TRANSCRIPTIONAL ACTIVATOR EUTR"/>
    <property type="match status" value="1"/>
</dbReference>
<dbReference type="SUPFAM" id="SSF46689">
    <property type="entry name" value="Homeodomain-like"/>
    <property type="match status" value="2"/>
</dbReference>
<dbReference type="SMART" id="SM00342">
    <property type="entry name" value="HTH_ARAC"/>
    <property type="match status" value="1"/>
</dbReference>
<evidence type="ECO:0000256" key="1">
    <source>
        <dbReference type="ARBA" id="ARBA00023015"/>
    </source>
</evidence>
<dbReference type="STRING" id="871652.SAMN04515673_10434"/>
<reference evidence="5 6" key="1">
    <citation type="submission" date="2016-10" db="EMBL/GenBank/DDBJ databases">
        <authorList>
            <person name="de Groot N.N."/>
        </authorList>
    </citation>
    <scope>NUCLEOTIDE SEQUENCE [LARGE SCALE GENOMIC DNA]</scope>
    <source>
        <strain evidence="6">KMM 9023,NRIC 0796,JCM 17311,KCTC 23692</strain>
    </source>
</reference>
<dbReference type="PROSITE" id="PS01124">
    <property type="entry name" value="HTH_ARAC_FAMILY_2"/>
    <property type="match status" value="1"/>
</dbReference>
<dbReference type="SUPFAM" id="SSF52317">
    <property type="entry name" value="Class I glutamine amidotransferase-like"/>
    <property type="match status" value="1"/>
</dbReference>
<gene>
    <name evidence="5" type="ORF">SAMN04515673_10434</name>
</gene>
<keyword evidence="1" id="KW-0805">Transcription regulation</keyword>
<protein>
    <submittedName>
        <fullName evidence="5">Transcriptional regulator GlxA family, contains an amidase domain and an AraC-type DNA-binding HTH domain</fullName>
    </submittedName>
</protein>
<dbReference type="PROSITE" id="PS00041">
    <property type="entry name" value="HTH_ARAC_FAMILY_1"/>
    <property type="match status" value="1"/>
</dbReference>
<dbReference type="PANTHER" id="PTHR46796">
    <property type="entry name" value="HTH-TYPE TRANSCRIPTIONAL ACTIVATOR RHAS-RELATED"/>
    <property type="match status" value="1"/>
</dbReference>
<keyword evidence="6" id="KW-1185">Reference proteome</keyword>
<evidence type="ECO:0000259" key="4">
    <source>
        <dbReference type="PROSITE" id="PS01124"/>
    </source>
</evidence>
<dbReference type="Pfam" id="PF12833">
    <property type="entry name" value="HTH_18"/>
    <property type="match status" value="1"/>
</dbReference>
<dbReference type="InterPro" id="IPR050204">
    <property type="entry name" value="AraC_XylS_family_regulators"/>
</dbReference>
<keyword evidence="2 5" id="KW-0238">DNA-binding</keyword>
<dbReference type="AlphaFoldDB" id="A0A1I6DKM5"/>
<dbReference type="GO" id="GO:0043565">
    <property type="term" value="F:sequence-specific DNA binding"/>
    <property type="evidence" value="ECO:0007669"/>
    <property type="project" value="InterPro"/>
</dbReference>
<dbReference type="Gene3D" id="3.40.50.880">
    <property type="match status" value="1"/>
</dbReference>
<accession>A0A1I6DKM5</accession>
<keyword evidence="3" id="KW-0804">Transcription</keyword>
<dbReference type="InterPro" id="IPR018060">
    <property type="entry name" value="HTH_AraC"/>
</dbReference>
<evidence type="ECO:0000256" key="3">
    <source>
        <dbReference type="ARBA" id="ARBA00023163"/>
    </source>
</evidence>
<dbReference type="Proteomes" id="UP000199302">
    <property type="component" value="Unassembled WGS sequence"/>
</dbReference>
<dbReference type="InterPro" id="IPR018062">
    <property type="entry name" value="HTH_AraC-typ_CS"/>
</dbReference>